<dbReference type="InterPro" id="IPR011598">
    <property type="entry name" value="bHLH_dom"/>
</dbReference>
<evidence type="ECO:0000313" key="6">
    <source>
        <dbReference type="Proteomes" id="UP000006039"/>
    </source>
</evidence>
<keyword evidence="1" id="KW-0175">Coiled coil</keyword>
<reference evidence="4" key="2">
    <citation type="submission" date="2010-07" db="EMBL/GenBank/DDBJ databases">
        <authorList>
            <consortium name="The Broad Institute Genome Sequencing Platform"/>
            <consortium name="Broad Institute Genome Sequencing Center for Infectious Disease"/>
            <person name="Ma L.-J."/>
            <person name="Dead R."/>
            <person name="Young S."/>
            <person name="Zeng Q."/>
            <person name="Koehrsen M."/>
            <person name="Alvarado L."/>
            <person name="Berlin A."/>
            <person name="Chapman S.B."/>
            <person name="Chen Z."/>
            <person name="Freedman E."/>
            <person name="Gellesch M."/>
            <person name="Goldberg J."/>
            <person name="Griggs A."/>
            <person name="Gujja S."/>
            <person name="Heilman E.R."/>
            <person name="Heiman D."/>
            <person name="Hepburn T."/>
            <person name="Howarth C."/>
            <person name="Jen D."/>
            <person name="Larson L."/>
            <person name="Mehta T."/>
            <person name="Neiman D."/>
            <person name="Pearson M."/>
            <person name="Roberts A."/>
            <person name="Saif S."/>
            <person name="Shea T."/>
            <person name="Shenoy N."/>
            <person name="Sisk P."/>
            <person name="Stolte C."/>
            <person name="Sykes S."/>
            <person name="Walk T."/>
            <person name="White J."/>
            <person name="Yandava C."/>
            <person name="Haas B."/>
            <person name="Nusbaum C."/>
            <person name="Birren B."/>
        </authorList>
    </citation>
    <scope>NUCLEOTIDE SEQUENCE</scope>
    <source>
        <strain evidence="4">R3-111a-1</strain>
    </source>
</reference>
<dbReference type="OrthoDB" id="5344169at2759"/>
<feature type="coiled-coil region" evidence="1">
    <location>
        <begin position="710"/>
        <end position="737"/>
    </location>
</feature>
<feature type="compositionally biased region" description="Low complexity" evidence="2">
    <location>
        <begin position="538"/>
        <end position="553"/>
    </location>
</feature>
<dbReference type="RefSeq" id="XP_009226375.1">
    <property type="nucleotide sequence ID" value="XM_009228111.1"/>
</dbReference>
<reference evidence="5" key="5">
    <citation type="submission" date="2018-04" db="UniProtKB">
        <authorList>
            <consortium name="EnsemblFungi"/>
        </authorList>
    </citation>
    <scope>IDENTIFICATION</scope>
    <source>
        <strain evidence="5">R3-111a-1</strain>
    </source>
</reference>
<evidence type="ECO:0000256" key="1">
    <source>
        <dbReference type="SAM" id="Coils"/>
    </source>
</evidence>
<reference evidence="5" key="4">
    <citation type="journal article" date="2015" name="G3 (Bethesda)">
        <title>Genome sequences of three phytopathogenic species of the Magnaporthaceae family of fungi.</title>
        <authorList>
            <person name="Okagaki L.H."/>
            <person name="Nunes C.C."/>
            <person name="Sailsbery J."/>
            <person name="Clay B."/>
            <person name="Brown D."/>
            <person name="John T."/>
            <person name="Oh Y."/>
            <person name="Young N."/>
            <person name="Fitzgerald M."/>
            <person name="Haas B.J."/>
            <person name="Zeng Q."/>
            <person name="Young S."/>
            <person name="Adiconis X."/>
            <person name="Fan L."/>
            <person name="Levin J.Z."/>
            <person name="Mitchell T.K."/>
            <person name="Okubara P.A."/>
            <person name="Farman M.L."/>
            <person name="Kohn L.M."/>
            <person name="Birren B."/>
            <person name="Ma L.-J."/>
            <person name="Dean R.A."/>
        </authorList>
    </citation>
    <scope>NUCLEOTIDE SEQUENCE</scope>
    <source>
        <strain evidence="5">R3-111a-1</strain>
    </source>
</reference>
<dbReference type="SMART" id="SM00353">
    <property type="entry name" value="HLH"/>
    <property type="match status" value="1"/>
</dbReference>
<dbReference type="InterPro" id="IPR036638">
    <property type="entry name" value="HLH_DNA-bd_sf"/>
</dbReference>
<dbReference type="HOGENOM" id="CLU_015973_1_0_1"/>
<feature type="region of interest" description="Disordered" evidence="2">
    <location>
        <begin position="56"/>
        <end position="98"/>
    </location>
</feature>
<feature type="compositionally biased region" description="Low complexity" evidence="2">
    <location>
        <begin position="493"/>
        <end position="505"/>
    </location>
</feature>
<name>J3P9R5_GAET3</name>
<dbReference type="EMBL" id="GL385399">
    <property type="protein sequence ID" value="EJT73401.1"/>
    <property type="molecule type" value="Genomic_DNA"/>
</dbReference>
<feature type="domain" description="BHLH" evidence="3">
    <location>
        <begin position="635"/>
        <end position="720"/>
    </location>
</feature>
<proteinExistence type="predicted"/>
<dbReference type="EnsemblFungi" id="EJT73401">
    <property type="protein sequence ID" value="EJT73401"/>
    <property type="gene ID" value="GGTG_10241"/>
</dbReference>
<dbReference type="AlphaFoldDB" id="J3P9R5"/>
<reference evidence="6" key="1">
    <citation type="submission" date="2010-07" db="EMBL/GenBank/DDBJ databases">
        <title>The genome sequence of Gaeumannomyces graminis var. tritici strain R3-111a-1.</title>
        <authorList>
            <consortium name="The Broad Institute Genome Sequencing Platform"/>
            <person name="Ma L.-J."/>
            <person name="Dead R."/>
            <person name="Young S."/>
            <person name="Zeng Q."/>
            <person name="Koehrsen M."/>
            <person name="Alvarado L."/>
            <person name="Berlin A."/>
            <person name="Chapman S.B."/>
            <person name="Chen Z."/>
            <person name="Freedman E."/>
            <person name="Gellesch M."/>
            <person name="Goldberg J."/>
            <person name="Griggs A."/>
            <person name="Gujja S."/>
            <person name="Heilman E.R."/>
            <person name="Heiman D."/>
            <person name="Hepburn T."/>
            <person name="Howarth C."/>
            <person name="Jen D."/>
            <person name="Larson L."/>
            <person name="Mehta T."/>
            <person name="Neiman D."/>
            <person name="Pearson M."/>
            <person name="Roberts A."/>
            <person name="Saif S."/>
            <person name="Shea T."/>
            <person name="Shenoy N."/>
            <person name="Sisk P."/>
            <person name="Stolte C."/>
            <person name="Sykes S."/>
            <person name="Walk T."/>
            <person name="White J."/>
            <person name="Yandava C."/>
            <person name="Haas B."/>
            <person name="Nusbaum C."/>
            <person name="Birren B."/>
        </authorList>
    </citation>
    <scope>NUCLEOTIDE SEQUENCE [LARGE SCALE GENOMIC DNA]</scope>
    <source>
        <strain evidence="6">R3-111a-1</strain>
    </source>
</reference>
<sequence length="779" mass="82457">MSIMGSAAAWDGQEGQMQTSPVDDFQQYLDMNAIGGLGDPLQFDFHDFQEFQHTANAPILQRSQPRAEHLDTPMSGTDMPSLVSARPEHPLHHSAPMRPMAMTSAPAHASINSMVTLPAAMVSLPPTSHAPPTPSEAINDIDAKIVFLQQQRMQQQQRQLEEQAAYFAAQRSRMVPPTPQSLDLQARSRFYTQPDHTPQQGMYERYQRMGADQQDMAFTPLVSPAVTPLEAQFPMDTQFTIPGAYFSPLASPSLHAQAEGSSVIFDHMSRANHNDSSNSNSNNNNSPGDMDLETPTPTAPNPTAPSEASKKPRKTTGTKARGKTCVRQSPITKPQRKKTQTTPIINSQALSELAEALEHGQDSGHQLLPPPAPHGPGSSPVEATDSENGSVSPETLSEMPPPPIPKPRSARPSPFIRPQNAAPRSAVASLQGQGKLSPATPASLMRLTSPKSSLAAVSGLTDSMPHETIENFELPESVNFQQKPRGPLLVTQSPSASPSLEPSSAKTAPFQPLLSPNFAKPGAPALATQSPQLTGQVSSSAAGTPAPASATMARRTPQLGPRGSKKRGSVSSSHVSPALRPRISPNIKPLLPGGTSAEDAASKLLASKSNYQNILEGIHVPGVSYPTSLSTNLTSKRTSHKIAEQGRRNRINSALQEIATLLPASVPNPGGGDDGACKGPDDGDGGDGDGGKKGDKQGGAGGPNSKASTVEMAIEYIKLLKQEVAEATRRAEEAERKLLLQGLGQDKAEKEIGKEVEDNIDVAMETAKAEGEADASAGS</sequence>
<evidence type="ECO:0000313" key="4">
    <source>
        <dbReference type="EMBL" id="EJT73401.1"/>
    </source>
</evidence>
<feature type="region of interest" description="Disordered" evidence="2">
    <location>
        <begin position="270"/>
        <end position="344"/>
    </location>
</feature>
<dbReference type="eggNOG" id="ENOG502S7T4">
    <property type="taxonomic scope" value="Eukaryota"/>
</dbReference>
<feature type="region of interest" description="Disordered" evidence="2">
    <location>
        <begin position="357"/>
        <end position="596"/>
    </location>
</feature>
<dbReference type="Gene3D" id="4.10.280.10">
    <property type="entry name" value="Helix-loop-helix DNA-binding domain"/>
    <property type="match status" value="1"/>
</dbReference>
<dbReference type="SUPFAM" id="SSF47459">
    <property type="entry name" value="HLH, helix-loop-helix DNA-binding domain"/>
    <property type="match status" value="1"/>
</dbReference>
<dbReference type="VEuPathDB" id="FungiDB:GGTG_10241"/>
<feature type="compositionally biased region" description="Polar residues" evidence="2">
    <location>
        <begin position="386"/>
        <end position="395"/>
    </location>
</feature>
<dbReference type="Proteomes" id="UP000006039">
    <property type="component" value="Unassembled WGS sequence"/>
</dbReference>
<reference evidence="4" key="3">
    <citation type="submission" date="2010-09" db="EMBL/GenBank/DDBJ databases">
        <title>Annotation of Gaeumannomyces graminis var. tritici R3-111a-1.</title>
        <authorList>
            <consortium name="The Broad Institute Genome Sequencing Platform"/>
            <person name="Ma L.-J."/>
            <person name="Dead R."/>
            <person name="Young S.K."/>
            <person name="Zeng Q."/>
            <person name="Gargeya S."/>
            <person name="Fitzgerald M."/>
            <person name="Haas B."/>
            <person name="Abouelleil A."/>
            <person name="Alvarado L."/>
            <person name="Arachchi H.M."/>
            <person name="Berlin A."/>
            <person name="Brown A."/>
            <person name="Chapman S.B."/>
            <person name="Chen Z."/>
            <person name="Dunbar C."/>
            <person name="Freedman E."/>
            <person name="Gearin G."/>
            <person name="Gellesch M."/>
            <person name="Goldberg J."/>
            <person name="Griggs A."/>
            <person name="Gujja S."/>
            <person name="Heiman D."/>
            <person name="Howarth C."/>
            <person name="Larson L."/>
            <person name="Lui A."/>
            <person name="MacDonald P.J.P."/>
            <person name="Mehta T."/>
            <person name="Montmayeur A."/>
            <person name="Murphy C."/>
            <person name="Neiman D."/>
            <person name="Pearson M."/>
            <person name="Priest M."/>
            <person name="Roberts A."/>
            <person name="Saif S."/>
            <person name="Shea T."/>
            <person name="Shenoy N."/>
            <person name="Sisk P."/>
            <person name="Stolte C."/>
            <person name="Sykes S."/>
            <person name="Yandava C."/>
            <person name="Wortman J."/>
            <person name="Nusbaum C."/>
            <person name="Birren B."/>
        </authorList>
    </citation>
    <scope>NUCLEOTIDE SEQUENCE</scope>
    <source>
        <strain evidence="4">R3-111a-1</strain>
    </source>
</reference>
<feature type="compositionally biased region" description="Basic residues" evidence="2">
    <location>
        <begin position="311"/>
        <end position="324"/>
    </location>
</feature>
<dbReference type="GeneID" id="20350699"/>
<dbReference type="GO" id="GO:0046983">
    <property type="term" value="F:protein dimerization activity"/>
    <property type="evidence" value="ECO:0007669"/>
    <property type="project" value="InterPro"/>
</dbReference>
<dbReference type="STRING" id="644352.J3P9R5"/>
<dbReference type="Pfam" id="PF00010">
    <property type="entry name" value="HLH"/>
    <property type="match status" value="1"/>
</dbReference>
<dbReference type="PROSITE" id="PS50888">
    <property type="entry name" value="BHLH"/>
    <property type="match status" value="1"/>
</dbReference>
<evidence type="ECO:0000259" key="3">
    <source>
        <dbReference type="PROSITE" id="PS50888"/>
    </source>
</evidence>
<organism evidence="4">
    <name type="scientific">Gaeumannomyces tritici (strain R3-111a-1)</name>
    <name type="common">Wheat and barley take-all root rot fungus</name>
    <name type="synonym">Gaeumannomyces graminis var. tritici</name>
    <dbReference type="NCBI Taxonomy" id="644352"/>
    <lineage>
        <taxon>Eukaryota</taxon>
        <taxon>Fungi</taxon>
        <taxon>Dikarya</taxon>
        <taxon>Ascomycota</taxon>
        <taxon>Pezizomycotina</taxon>
        <taxon>Sordariomycetes</taxon>
        <taxon>Sordariomycetidae</taxon>
        <taxon>Magnaporthales</taxon>
        <taxon>Magnaporthaceae</taxon>
        <taxon>Gaeumannomyces</taxon>
    </lineage>
</organism>
<protein>
    <submittedName>
        <fullName evidence="4">Phosphorus acquisition-controlling protein</fullName>
    </submittedName>
</protein>
<feature type="region of interest" description="Disordered" evidence="2">
    <location>
        <begin position="663"/>
        <end position="708"/>
    </location>
</feature>
<gene>
    <name evidence="5" type="primary">20350699</name>
    <name evidence="4" type="ORF">GGTG_10241</name>
</gene>
<evidence type="ECO:0000256" key="2">
    <source>
        <dbReference type="SAM" id="MobiDB-lite"/>
    </source>
</evidence>
<accession>J3P9R5</accession>
<dbReference type="CDD" id="cd11392">
    <property type="entry name" value="bHLH_ScPHO4_like"/>
    <property type="match status" value="1"/>
</dbReference>
<keyword evidence="6" id="KW-1185">Reference proteome</keyword>
<feature type="compositionally biased region" description="Polar residues" evidence="2">
    <location>
        <begin position="527"/>
        <end position="537"/>
    </location>
</feature>
<feature type="compositionally biased region" description="Low complexity" evidence="2">
    <location>
        <begin position="274"/>
        <end position="286"/>
    </location>
</feature>
<evidence type="ECO:0000313" key="5">
    <source>
        <dbReference type="EnsemblFungi" id="EJT73401"/>
    </source>
</evidence>